<dbReference type="Proteomes" id="UP001162501">
    <property type="component" value="Chromosome 8"/>
</dbReference>
<protein>
    <submittedName>
        <fullName evidence="1">Uncharacterized protein</fullName>
    </submittedName>
</protein>
<evidence type="ECO:0000313" key="2">
    <source>
        <dbReference type="Proteomes" id="UP001162501"/>
    </source>
</evidence>
<proteinExistence type="predicted"/>
<accession>A0ACB0FL13</accession>
<evidence type="ECO:0000313" key="1">
    <source>
        <dbReference type="EMBL" id="CAI9712681.1"/>
    </source>
</evidence>
<gene>
    <name evidence="1" type="ORF">MRATA1EN3_LOCUS23894</name>
</gene>
<sequence length="137" mass="14782">MTVPSTERQITAISRAVPPSRLHPGLVAQIAENASSASKRLGIHGGVPCSPWSRASRALAAGYLLPAIAWPESPGTKRWGILQPAELEHLQAQLERLHRGWSRHEWTAVPGGGLDSGECRQGRSQREQDEGDHGSAQ</sequence>
<dbReference type="EMBL" id="OX596092">
    <property type="protein sequence ID" value="CAI9712681.1"/>
    <property type="molecule type" value="Genomic_DNA"/>
</dbReference>
<organism evidence="1 2">
    <name type="scientific">Rangifer tarandus platyrhynchus</name>
    <name type="common">Svalbard reindeer</name>
    <dbReference type="NCBI Taxonomy" id="3082113"/>
    <lineage>
        <taxon>Eukaryota</taxon>
        <taxon>Metazoa</taxon>
        <taxon>Chordata</taxon>
        <taxon>Craniata</taxon>
        <taxon>Vertebrata</taxon>
        <taxon>Euteleostomi</taxon>
        <taxon>Mammalia</taxon>
        <taxon>Eutheria</taxon>
        <taxon>Laurasiatheria</taxon>
        <taxon>Artiodactyla</taxon>
        <taxon>Ruminantia</taxon>
        <taxon>Pecora</taxon>
        <taxon>Cervidae</taxon>
        <taxon>Odocoileinae</taxon>
        <taxon>Rangifer</taxon>
    </lineage>
</organism>
<name>A0ACB0FL13_RANTA</name>
<reference evidence="1" key="1">
    <citation type="submission" date="2023-05" db="EMBL/GenBank/DDBJ databases">
        <authorList>
            <consortium name="ELIXIR-Norway"/>
        </authorList>
    </citation>
    <scope>NUCLEOTIDE SEQUENCE</scope>
</reference>